<proteinExistence type="predicted"/>
<dbReference type="Proteomes" id="UP000789702">
    <property type="component" value="Unassembled WGS sequence"/>
</dbReference>
<protein>
    <submittedName>
        <fullName evidence="1">10884_t:CDS:1</fullName>
    </submittedName>
</protein>
<organism evidence="1 2">
    <name type="scientific">Dentiscutata heterogama</name>
    <dbReference type="NCBI Taxonomy" id="1316150"/>
    <lineage>
        <taxon>Eukaryota</taxon>
        <taxon>Fungi</taxon>
        <taxon>Fungi incertae sedis</taxon>
        <taxon>Mucoromycota</taxon>
        <taxon>Glomeromycotina</taxon>
        <taxon>Glomeromycetes</taxon>
        <taxon>Diversisporales</taxon>
        <taxon>Gigasporaceae</taxon>
        <taxon>Dentiscutata</taxon>
    </lineage>
</organism>
<feature type="non-terminal residue" evidence="1">
    <location>
        <position position="49"/>
    </location>
</feature>
<evidence type="ECO:0000313" key="2">
    <source>
        <dbReference type="Proteomes" id="UP000789702"/>
    </source>
</evidence>
<name>A0ACA9QCP2_9GLOM</name>
<gene>
    <name evidence="1" type="ORF">DHETER_LOCUS13978</name>
</gene>
<keyword evidence="2" id="KW-1185">Reference proteome</keyword>
<comment type="caution">
    <text evidence="1">The sequence shown here is derived from an EMBL/GenBank/DDBJ whole genome shotgun (WGS) entry which is preliminary data.</text>
</comment>
<reference evidence="1" key="1">
    <citation type="submission" date="2021-06" db="EMBL/GenBank/DDBJ databases">
        <authorList>
            <person name="Kallberg Y."/>
            <person name="Tangrot J."/>
            <person name="Rosling A."/>
        </authorList>
    </citation>
    <scope>NUCLEOTIDE SEQUENCE</scope>
    <source>
        <strain evidence="1">IL203A</strain>
    </source>
</reference>
<evidence type="ECO:0000313" key="1">
    <source>
        <dbReference type="EMBL" id="CAG8739833.1"/>
    </source>
</evidence>
<accession>A0ACA9QCP2</accession>
<dbReference type="EMBL" id="CAJVPU010040690">
    <property type="protein sequence ID" value="CAG8739833.1"/>
    <property type="molecule type" value="Genomic_DNA"/>
</dbReference>
<sequence length="49" mass="5498">VVVVAGVIVTRSFVWNQCHHRYWSRCLIRHLGVTYSVLVLSVLAGEAVC</sequence>
<feature type="non-terminal residue" evidence="1">
    <location>
        <position position="1"/>
    </location>
</feature>